<evidence type="ECO:0000313" key="3">
    <source>
        <dbReference type="Proteomes" id="UP000269721"/>
    </source>
</evidence>
<dbReference type="PANTHER" id="PTHR13318:SF190">
    <property type="entry name" value="PARTNER OF PAIRED, ISOFORM B"/>
    <property type="match status" value="1"/>
</dbReference>
<name>A0A4P9VXQ4_9FUNG</name>
<dbReference type="PANTHER" id="PTHR13318">
    <property type="entry name" value="PARTNER OF PAIRED, ISOFORM B-RELATED"/>
    <property type="match status" value="1"/>
</dbReference>
<dbReference type="InterPro" id="IPR032675">
    <property type="entry name" value="LRR_dom_sf"/>
</dbReference>
<dbReference type="OrthoDB" id="550575at2759"/>
<dbReference type="EMBL" id="ML001711">
    <property type="protein sequence ID" value="RKO83068.1"/>
    <property type="molecule type" value="Genomic_DNA"/>
</dbReference>
<dbReference type="Gene3D" id="3.80.10.10">
    <property type="entry name" value="Ribonuclease Inhibitor"/>
    <property type="match status" value="2"/>
</dbReference>
<protein>
    <recommendedName>
        <fullName evidence="4">F-box domain-containing protein</fullName>
    </recommendedName>
</protein>
<organism evidence="2 3">
    <name type="scientific">Blyttiomyces helicus</name>
    <dbReference type="NCBI Taxonomy" id="388810"/>
    <lineage>
        <taxon>Eukaryota</taxon>
        <taxon>Fungi</taxon>
        <taxon>Fungi incertae sedis</taxon>
        <taxon>Chytridiomycota</taxon>
        <taxon>Chytridiomycota incertae sedis</taxon>
        <taxon>Chytridiomycetes</taxon>
        <taxon>Chytridiomycetes incertae sedis</taxon>
        <taxon>Blyttiomyces</taxon>
    </lineage>
</organism>
<keyword evidence="3" id="KW-1185">Reference proteome</keyword>
<dbReference type="AlphaFoldDB" id="A0A4P9VXQ4"/>
<proteinExistence type="predicted"/>
<dbReference type="Proteomes" id="UP000269721">
    <property type="component" value="Unassembled WGS sequence"/>
</dbReference>
<evidence type="ECO:0000313" key="2">
    <source>
        <dbReference type="EMBL" id="RKO83068.1"/>
    </source>
</evidence>
<accession>A0A4P9VXQ4</accession>
<dbReference type="GO" id="GO:0019005">
    <property type="term" value="C:SCF ubiquitin ligase complex"/>
    <property type="evidence" value="ECO:0007669"/>
    <property type="project" value="TreeGrafter"/>
</dbReference>
<feature type="compositionally biased region" description="Acidic residues" evidence="1">
    <location>
        <begin position="1"/>
        <end position="13"/>
    </location>
</feature>
<dbReference type="InterPro" id="IPR001611">
    <property type="entry name" value="Leu-rich_rpt"/>
</dbReference>
<dbReference type="Pfam" id="PF13516">
    <property type="entry name" value="LRR_6"/>
    <property type="match status" value="1"/>
</dbReference>
<evidence type="ECO:0000256" key="1">
    <source>
        <dbReference type="SAM" id="MobiDB-lite"/>
    </source>
</evidence>
<feature type="region of interest" description="Disordered" evidence="1">
    <location>
        <begin position="1"/>
        <end position="26"/>
    </location>
</feature>
<dbReference type="SUPFAM" id="SSF52047">
    <property type="entry name" value="RNI-like"/>
    <property type="match status" value="1"/>
</dbReference>
<reference evidence="3" key="1">
    <citation type="journal article" date="2018" name="Nat. Microbiol.">
        <title>Leveraging single-cell genomics to expand the fungal tree of life.</title>
        <authorList>
            <person name="Ahrendt S.R."/>
            <person name="Quandt C.A."/>
            <person name="Ciobanu D."/>
            <person name="Clum A."/>
            <person name="Salamov A."/>
            <person name="Andreopoulos B."/>
            <person name="Cheng J.F."/>
            <person name="Woyke T."/>
            <person name="Pelin A."/>
            <person name="Henrissat B."/>
            <person name="Reynolds N.K."/>
            <person name="Benny G.L."/>
            <person name="Smith M.E."/>
            <person name="James T.Y."/>
            <person name="Grigoriev I.V."/>
        </authorList>
    </citation>
    <scope>NUCLEOTIDE SEQUENCE [LARGE SCALE GENOMIC DNA]</scope>
</reference>
<evidence type="ECO:0008006" key="4">
    <source>
        <dbReference type="Google" id="ProtNLM"/>
    </source>
</evidence>
<dbReference type="GO" id="GO:0031146">
    <property type="term" value="P:SCF-dependent proteasomal ubiquitin-dependent protein catabolic process"/>
    <property type="evidence" value="ECO:0007669"/>
    <property type="project" value="TreeGrafter"/>
</dbReference>
<gene>
    <name evidence="2" type="ORF">BDK51DRAFT_39192</name>
</gene>
<sequence>MSPDPEESPEPPDVDPPTPRPSAAPINAGSLPTEILLHICFFLLPHASTLPPSKGALTSANTVHPLVLVNRRWAAAFVFPLWRTLSVPPGRVAQVADTLWRPNAATFPYGKFVRGVDLARASGEDLFARRILMTAPPPPLVDLRLRGIRSDAEFGRALGAVAATLRRLDLVDCTGGEWLAEIGRAAGELTHLDLSGTGAVADATVGAFADASRVGLRVLRVARCGRITDKMVGCVQWRCRNLEVLDVGGTRIGLAGIVAFTEAAAGLRWLGIERLAVARMDAPQLAGALARLPGLVHLEVANTAAGCMAVSEAARDNGLPHLVSLRIGHDEFLEEPTCRMLFARLPNLQTLSFPSHTLLPDRSLRAILSRCRTLKSLDLPDVDVSERLALLSPSTLFALPGCCPKLEFARLVGHLVSDDNGGAEDLRRGVGGAGETVRGAEEG</sequence>